<dbReference type="AlphaFoldDB" id="A0A0M8P4Y2"/>
<feature type="non-terminal residue" evidence="1">
    <location>
        <position position="71"/>
    </location>
</feature>
<dbReference type="Proteomes" id="UP000037696">
    <property type="component" value="Unassembled WGS sequence"/>
</dbReference>
<sequence length="71" mass="8026">MLCANVTAKFVFLDPAFIATGMAQTTSLRLCLSATTWRRLRATRHITLLLVYIARQQFRSTLTSQVPLLNL</sequence>
<evidence type="ECO:0000313" key="1">
    <source>
        <dbReference type="EMBL" id="KOS45218.1"/>
    </source>
</evidence>
<gene>
    <name evidence="1" type="ORF">ACN38_g3823</name>
</gene>
<evidence type="ECO:0000313" key="2">
    <source>
        <dbReference type="Proteomes" id="UP000037696"/>
    </source>
</evidence>
<name>A0A0M8P4Y2_9EURO</name>
<comment type="caution">
    <text evidence="1">The sequence shown here is derived from an EMBL/GenBank/DDBJ whole genome shotgun (WGS) entry which is preliminary data.</text>
</comment>
<protein>
    <submittedName>
        <fullName evidence="1">Uncharacterized protein</fullName>
    </submittedName>
</protein>
<reference evidence="1 2" key="1">
    <citation type="submission" date="2015-08" db="EMBL/GenBank/DDBJ databases">
        <title>Genome sequencing of Penicillium nordicum.</title>
        <authorList>
            <person name="Nguyen H.D."/>
            <person name="Seifert K.A."/>
        </authorList>
    </citation>
    <scope>NUCLEOTIDE SEQUENCE [LARGE SCALE GENOMIC DNA]</scope>
    <source>
        <strain evidence="1 2">DAOMC 185683</strain>
    </source>
</reference>
<organism evidence="1 2">
    <name type="scientific">Penicillium nordicum</name>
    <dbReference type="NCBI Taxonomy" id="229535"/>
    <lineage>
        <taxon>Eukaryota</taxon>
        <taxon>Fungi</taxon>
        <taxon>Dikarya</taxon>
        <taxon>Ascomycota</taxon>
        <taxon>Pezizomycotina</taxon>
        <taxon>Eurotiomycetes</taxon>
        <taxon>Eurotiomycetidae</taxon>
        <taxon>Eurotiales</taxon>
        <taxon>Aspergillaceae</taxon>
        <taxon>Penicillium</taxon>
    </lineage>
</organism>
<keyword evidence="2" id="KW-1185">Reference proteome</keyword>
<accession>A0A0M8P4Y2</accession>
<proteinExistence type="predicted"/>
<dbReference type="EMBL" id="LHQQ01000047">
    <property type="protein sequence ID" value="KOS45218.1"/>
    <property type="molecule type" value="Genomic_DNA"/>
</dbReference>